<dbReference type="InterPro" id="IPR023494">
    <property type="entry name" value="Cyt_c_bgen_Ccs1/CcsB/ResB"/>
</dbReference>
<evidence type="ECO:0000256" key="2">
    <source>
        <dbReference type="ARBA" id="ARBA00022692"/>
    </source>
</evidence>
<dbReference type="Pfam" id="PF05140">
    <property type="entry name" value="ResB"/>
    <property type="match status" value="1"/>
</dbReference>
<reference evidence="9 10" key="1">
    <citation type="submission" date="2020-08" db="EMBL/GenBank/DDBJ databases">
        <title>A Genomic Blueprint of the Chicken Gut Microbiome.</title>
        <authorList>
            <person name="Gilroy R."/>
            <person name="Ravi A."/>
            <person name="Getino M."/>
            <person name="Pursley I."/>
            <person name="Horton D.L."/>
            <person name="Alikhan N.-F."/>
            <person name="Baker D."/>
            <person name="Gharbi K."/>
            <person name="Hall N."/>
            <person name="Watson M."/>
            <person name="Adriaenssens E.M."/>
            <person name="Foster-Nyarko E."/>
            <person name="Jarju S."/>
            <person name="Secka A."/>
            <person name="Antonio M."/>
            <person name="Oren A."/>
            <person name="Chaudhuri R."/>
            <person name="La Ragione R.M."/>
            <person name="Hildebrand F."/>
            <person name="Pallen M.J."/>
        </authorList>
    </citation>
    <scope>NUCLEOTIDE SEQUENCE [LARGE SCALE GENOMIC DNA]</scope>
    <source>
        <strain evidence="9 10">Sa2BUA9</strain>
    </source>
</reference>
<keyword evidence="2 7" id="KW-0812">Transmembrane</keyword>
<feature type="compositionally biased region" description="Basic and acidic residues" evidence="6">
    <location>
        <begin position="539"/>
        <end position="553"/>
    </location>
</feature>
<dbReference type="RefSeq" id="WP_151110197.1">
    <property type="nucleotide sequence ID" value="NZ_JACSQO010000007.1"/>
</dbReference>
<evidence type="ECO:0000313" key="9">
    <source>
        <dbReference type="EMBL" id="MBD7945156.1"/>
    </source>
</evidence>
<feature type="transmembrane region" description="Helical" evidence="7">
    <location>
        <begin position="126"/>
        <end position="148"/>
    </location>
</feature>
<organism evidence="9 10">
    <name type="scientific">Psychrobacillus faecigallinarum</name>
    <dbReference type="NCBI Taxonomy" id="2762235"/>
    <lineage>
        <taxon>Bacteria</taxon>
        <taxon>Bacillati</taxon>
        <taxon>Bacillota</taxon>
        <taxon>Bacilli</taxon>
        <taxon>Bacillales</taxon>
        <taxon>Bacillaceae</taxon>
        <taxon>Psychrobacillus</taxon>
    </lineage>
</organism>
<feature type="transmembrane region" description="Helical" evidence="7">
    <location>
        <begin position="467"/>
        <end position="489"/>
    </location>
</feature>
<evidence type="ECO:0000256" key="1">
    <source>
        <dbReference type="ARBA" id="ARBA00004141"/>
    </source>
</evidence>
<keyword evidence="5 7" id="KW-0472">Membrane</keyword>
<feature type="region of interest" description="Disordered" evidence="6">
    <location>
        <begin position="528"/>
        <end position="553"/>
    </location>
</feature>
<evidence type="ECO:0000256" key="7">
    <source>
        <dbReference type="SAM" id="Phobius"/>
    </source>
</evidence>
<evidence type="ECO:0000313" key="10">
    <source>
        <dbReference type="Proteomes" id="UP000640786"/>
    </source>
</evidence>
<name>A0ABR8RBM4_9BACI</name>
<evidence type="ECO:0000256" key="4">
    <source>
        <dbReference type="ARBA" id="ARBA00022989"/>
    </source>
</evidence>
<comment type="subcellular location">
    <subcellularLocation>
        <location evidence="1">Membrane</location>
        <topology evidence="1">Multi-pass membrane protein</topology>
    </subcellularLocation>
</comment>
<comment type="caution">
    <text evidence="9">The sequence shown here is derived from an EMBL/GenBank/DDBJ whole genome shotgun (WGS) entry which is preliminary data.</text>
</comment>
<evidence type="ECO:0000259" key="8">
    <source>
        <dbReference type="Pfam" id="PF05140"/>
    </source>
</evidence>
<evidence type="ECO:0000256" key="5">
    <source>
        <dbReference type="ARBA" id="ARBA00023136"/>
    </source>
</evidence>
<proteinExistence type="predicted"/>
<sequence length="553" mass="63437">MDKIVCKCGHVNPAGTELCESCGRPLSQQSREQKIVDMRYEGSARRSQTYNKTIIDKIWNFFSSVKVGMWIIVAILIAAAIGTILPQVFYVPATREEDIAAYYERVYGWFGTLYYELGLSDLYSSWWFQTLVGMLGISLVIASLDRVIPLYKSLKKQKTKRHISFLKRQRVFGAAEVEAPVESLEKAEEKLKSMKYKVKREGNAILAEKGRFSRWGPYVNHLGLILFLFGVMLRAIPGFYVDETMWIREGETLYIPQTDGYFLESKDFIYETYTKEESEEVFGEALDRVGSIAKNYQTDVALYKGPDDAVAGHPEDLKLVKEESIQVNEPLKFDNFSVFQMDFRLNELKSMTFHLEDKATGTDHGQFTVELSNPQSMYELNDGYKVEIVDYYANFSGFVDGEPQSETPEPKNPAFLVKMYSPEYPKGETSFVMIQNTLEPLGETEYKVKFESVETRDMSGLTIRKDLTLPILMLGGLIFMIGVAQGSYWNHRRIWLQYLEDGQMVVAAHTNKNWMSVKKDIDEVSKITNIPPYEDQQDLDAKQEKEETEEGVK</sequence>
<dbReference type="Proteomes" id="UP000640786">
    <property type="component" value="Unassembled WGS sequence"/>
</dbReference>
<evidence type="ECO:0000256" key="3">
    <source>
        <dbReference type="ARBA" id="ARBA00022748"/>
    </source>
</evidence>
<keyword evidence="10" id="KW-1185">Reference proteome</keyword>
<keyword evidence="4 7" id="KW-1133">Transmembrane helix</keyword>
<feature type="transmembrane region" description="Helical" evidence="7">
    <location>
        <begin position="218"/>
        <end position="240"/>
    </location>
</feature>
<feature type="transmembrane region" description="Helical" evidence="7">
    <location>
        <begin position="67"/>
        <end position="89"/>
    </location>
</feature>
<accession>A0ABR8RBM4</accession>
<gene>
    <name evidence="9" type="ORF">H9650_13600</name>
</gene>
<dbReference type="InterPro" id="IPR007816">
    <property type="entry name" value="ResB-like_domain"/>
</dbReference>
<evidence type="ECO:0000256" key="6">
    <source>
        <dbReference type="SAM" id="MobiDB-lite"/>
    </source>
</evidence>
<dbReference type="PANTHER" id="PTHR31566">
    <property type="entry name" value="CYTOCHROME C BIOGENESIS PROTEIN CCS1, CHLOROPLASTIC"/>
    <property type="match status" value="1"/>
</dbReference>
<feature type="domain" description="ResB-like" evidence="8">
    <location>
        <begin position="65"/>
        <end position="522"/>
    </location>
</feature>
<dbReference type="EMBL" id="JACSQO010000007">
    <property type="protein sequence ID" value="MBD7945156.1"/>
    <property type="molecule type" value="Genomic_DNA"/>
</dbReference>
<protein>
    <submittedName>
        <fullName evidence="9">Cytochrome c biogenesis protein ResB</fullName>
    </submittedName>
</protein>
<keyword evidence="3" id="KW-0201">Cytochrome c-type biogenesis</keyword>
<dbReference type="PANTHER" id="PTHR31566:SF0">
    <property type="entry name" value="CYTOCHROME C BIOGENESIS PROTEIN CCS1, CHLOROPLASTIC"/>
    <property type="match status" value="1"/>
</dbReference>